<accession>C4JJG1</accession>
<evidence type="ECO:0000313" key="1">
    <source>
        <dbReference type="EMBL" id="EEP76919.1"/>
    </source>
</evidence>
<dbReference type="AlphaFoldDB" id="C4JJG1"/>
<sequence length="95" mass="11363">MCLYHRIFYTCNHSNYTLAYNCYHVLFQLQRINNPWERSRFDIPFELNPNCNPSQRNVIAPRYSEHPCDVCVQRDQERMFFEGANCFFVGTGGRT</sequence>
<dbReference type="VEuPathDB" id="FungiDB:UREG_01768"/>
<reference evidence="2" key="1">
    <citation type="journal article" date="2009" name="Genome Res.">
        <title>Comparative genomic analyses of the human fungal pathogens Coccidioides and their relatives.</title>
        <authorList>
            <person name="Sharpton T.J."/>
            <person name="Stajich J.E."/>
            <person name="Rounsley S.D."/>
            <person name="Gardner M.J."/>
            <person name="Wortman J.R."/>
            <person name="Jordar V.S."/>
            <person name="Maiti R."/>
            <person name="Kodira C.D."/>
            <person name="Neafsey D.E."/>
            <person name="Zeng Q."/>
            <person name="Hung C.-Y."/>
            <person name="McMahan C."/>
            <person name="Muszewska A."/>
            <person name="Grynberg M."/>
            <person name="Mandel M.A."/>
            <person name="Kellner E.M."/>
            <person name="Barker B.M."/>
            <person name="Galgiani J.N."/>
            <person name="Orbach M.J."/>
            <person name="Kirkland T.N."/>
            <person name="Cole G.T."/>
            <person name="Henn M.R."/>
            <person name="Birren B.W."/>
            <person name="Taylor J.W."/>
        </authorList>
    </citation>
    <scope>NUCLEOTIDE SEQUENCE [LARGE SCALE GENOMIC DNA]</scope>
    <source>
        <strain evidence="2">UAMH 1704</strain>
    </source>
</reference>
<dbReference type="GeneID" id="8443821"/>
<dbReference type="OrthoDB" id="4508307at2759"/>
<gene>
    <name evidence="1" type="ORF">UREG_01768</name>
</gene>
<dbReference type="InParanoid" id="C4JJG1"/>
<name>C4JJG1_UNCRE</name>
<protein>
    <submittedName>
        <fullName evidence="1">Uncharacterized protein</fullName>
    </submittedName>
</protein>
<evidence type="ECO:0000313" key="2">
    <source>
        <dbReference type="Proteomes" id="UP000002058"/>
    </source>
</evidence>
<dbReference type="HOGENOM" id="CLU_2109285_0_0_1"/>
<keyword evidence="2" id="KW-1185">Reference proteome</keyword>
<dbReference type="Proteomes" id="UP000002058">
    <property type="component" value="Unassembled WGS sequence"/>
</dbReference>
<organism evidence="1 2">
    <name type="scientific">Uncinocarpus reesii (strain UAMH 1704)</name>
    <dbReference type="NCBI Taxonomy" id="336963"/>
    <lineage>
        <taxon>Eukaryota</taxon>
        <taxon>Fungi</taxon>
        <taxon>Dikarya</taxon>
        <taxon>Ascomycota</taxon>
        <taxon>Pezizomycotina</taxon>
        <taxon>Eurotiomycetes</taxon>
        <taxon>Eurotiomycetidae</taxon>
        <taxon>Onygenales</taxon>
        <taxon>Onygenaceae</taxon>
        <taxon>Uncinocarpus</taxon>
    </lineage>
</organism>
<dbReference type="RefSeq" id="XP_002542252.1">
    <property type="nucleotide sequence ID" value="XM_002542206.1"/>
</dbReference>
<dbReference type="EMBL" id="CH476615">
    <property type="protein sequence ID" value="EEP76919.1"/>
    <property type="molecule type" value="Genomic_DNA"/>
</dbReference>
<proteinExistence type="predicted"/>
<dbReference type="KEGG" id="ure:UREG_01768"/>